<feature type="non-terminal residue" evidence="1">
    <location>
        <position position="1"/>
    </location>
</feature>
<name>A0A382PMU0_9ZZZZ</name>
<gene>
    <name evidence="1" type="ORF">METZ01_LOCUS327557</name>
</gene>
<proteinExistence type="predicted"/>
<evidence type="ECO:0000313" key="1">
    <source>
        <dbReference type="EMBL" id="SVC74703.1"/>
    </source>
</evidence>
<dbReference type="SUPFAM" id="SSF55961">
    <property type="entry name" value="Bet v1-like"/>
    <property type="match status" value="1"/>
</dbReference>
<sequence>IDYPCNWLQVAENPMDPFHSVFLHTRVTRAHFNPAWGTLPIVEWHSMKDNVGIFLTNARRWKDYMWVRTAEVFLPAIAQPPDIYQNPDREKFFPRVGITKWTLPVDDTHCKIIAWRHFGNDLDVDGKGNRADVGLNKVDFIGQTGVERGYEEGQRTPGDYEAQISQGAITMHEGEHRGNTDGGVARYRRLLKQAIRKLQGGIEPVQPDTNADGHIPTMAGDVIVHCPNGEADQPDWQKKFANRVGQIVSETKFFSANERCCEIERRVKSVLKAGEL</sequence>
<dbReference type="AlphaFoldDB" id="A0A382PMU0"/>
<reference evidence="1" key="1">
    <citation type="submission" date="2018-05" db="EMBL/GenBank/DDBJ databases">
        <authorList>
            <person name="Lanie J.A."/>
            <person name="Ng W.-L."/>
            <person name="Kazmierczak K.M."/>
            <person name="Andrzejewski T.M."/>
            <person name="Davidsen T.M."/>
            <person name="Wayne K.J."/>
            <person name="Tettelin H."/>
            <person name="Glass J.I."/>
            <person name="Rusch D."/>
            <person name="Podicherti R."/>
            <person name="Tsui H.-C.T."/>
            <person name="Winkler M.E."/>
        </authorList>
    </citation>
    <scope>NUCLEOTIDE SEQUENCE</scope>
</reference>
<protein>
    <submittedName>
        <fullName evidence="1">Uncharacterized protein</fullName>
    </submittedName>
</protein>
<accession>A0A382PMU0</accession>
<organism evidence="1">
    <name type="scientific">marine metagenome</name>
    <dbReference type="NCBI Taxonomy" id="408172"/>
    <lineage>
        <taxon>unclassified sequences</taxon>
        <taxon>metagenomes</taxon>
        <taxon>ecological metagenomes</taxon>
    </lineage>
</organism>
<dbReference type="EMBL" id="UINC01108531">
    <property type="protein sequence ID" value="SVC74703.1"/>
    <property type="molecule type" value="Genomic_DNA"/>
</dbReference>